<organism evidence="2 3">
    <name type="scientific">Brassica napus</name>
    <name type="common">Rape</name>
    <dbReference type="NCBI Taxonomy" id="3708"/>
    <lineage>
        <taxon>Eukaryota</taxon>
        <taxon>Viridiplantae</taxon>
        <taxon>Streptophyta</taxon>
        <taxon>Embryophyta</taxon>
        <taxon>Tracheophyta</taxon>
        <taxon>Spermatophyta</taxon>
        <taxon>Magnoliopsida</taxon>
        <taxon>eudicotyledons</taxon>
        <taxon>Gunneridae</taxon>
        <taxon>Pentapetalae</taxon>
        <taxon>rosids</taxon>
        <taxon>malvids</taxon>
        <taxon>Brassicales</taxon>
        <taxon>Brassicaceae</taxon>
        <taxon>Brassiceae</taxon>
        <taxon>Brassica</taxon>
    </lineage>
</organism>
<comment type="caution">
    <text evidence="2">The sequence shown here is derived from an EMBL/GenBank/DDBJ whole genome shotgun (WGS) entry which is preliminary data.</text>
</comment>
<evidence type="ECO:0000313" key="2">
    <source>
        <dbReference type="EMBL" id="KAH0914141.1"/>
    </source>
</evidence>
<sequence>MVRIIADMDTTPTIGKSPQAGSSPRQELVRLSMASGRMWRKGAMRQIEPIAMILYLSVVAEFTGTEQLKSFSSSAAAETRRGRTSK</sequence>
<reference evidence="2 3" key="1">
    <citation type="submission" date="2021-05" db="EMBL/GenBank/DDBJ databases">
        <title>Genome Assembly of Synthetic Allotetraploid Brassica napus Reveals Homoeologous Exchanges between Subgenomes.</title>
        <authorList>
            <person name="Davis J.T."/>
        </authorList>
    </citation>
    <scope>NUCLEOTIDE SEQUENCE [LARGE SCALE GENOMIC DNA]</scope>
    <source>
        <strain evidence="3">cv. Da-Ae</strain>
        <tissue evidence="2">Seedling</tissue>
    </source>
</reference>
<dbReference type="Proteomes" id="UP000824890">
    <property type="component" value="Unassembled WGS sequence"/>
</dbReference>
<feature type="compositionally biased region" description="Polar residues" evidence="1">
    <location>
        <begin position="10"/>
        <end position="25"/>
    </location>
</feature>
<keyword evidence="3" id="KW-1185">Reference proteome</keyword>
<evidence type="ECO:0000313" key="3">
    <source>
        <dbReference type="Proteomes" id="UP000824890"/>
    </source>
</evidence>
<name>A0ABQ8CAP1_BRANA</name>
<dbReference type="EMBL" id="JAGKQM010000008">
    <property type="protein sequence ID" value="KAH0914141.1"/>
    <property type="molecule type" value="Genomic_DNA"/>
</dbReference>
<feature type="region of interest" description="Disordered" evidence="1">
    <location>
        <begin position="1"/>
        <end position="27"/>
    </location>
</feature>
<gene>
    <name evidence="2" type="ORF">HID58_028587</name>
</gene>
<proteinExistence type="predicted"/>
<evidence type="ECO:0000256" key="1">
    <source>
        <dbReference type="SAM" id="MobiDB-lite"/>
    </source>
</evidence>
<protein>
    <submittedName>
        <fullName evidence="2">Uncharacterized protein</fullName>
    </submittedName>
</protein>
<accession>A0ABQ8CAP1</accession>